<reference evidence="1 2" key="1">
    <citation type="journal article" date="2021" name="Elife">
        <title>Chloroplast acquisition without the gene transfer in kleptoplastic sea slugs, Plakobranchus ocellatus.</title>
        <authorList>
            <person name="Maeda T."/>
            <person name="Takahashi S."/>
            <person name="Yoshida T."/>
            <person name="Shimamura S."/>
            <person name="Takaki Y."/>
            <person name="Nagai Y."/>
            <person name="Toyoda A."/>
            <person name="Suzuki Y."/>
            <person name="Arimoto A."/>
            <person name="Ishii H."/>
            <person name="Satoh N."/>
            <person name="Nishiyama T."/>
            <person name="Hasebe M."/>
            <person name="Maruyama T."/>
            <person name="Minagawa J."/>
            <person name="Obokata J."/>
            <person name="Shigenobu S."/>
        </authorList>
    </citation>
    <scope>NUCLEOTIDE SEQUENCE [LARGE SCALE GENOMIC DNA]</scope>
</reference>
<keyword evidence="2" id="KW-1185">Reference proteome</keyword>
<gene>
    <name evidence="1" type="ORF">PoB_004608400</name>
</gene>
<evidence type="ECO:0000313" key="2">
    <source>
        <dbReference type="Proteomes" id="UP000735302"/>
    </source>
</evidence>
<organism evidence="1 2">
    <name type="scientific">Plakobranchus ocellatus</name>
    <dbReference type="NCBI Taxonomy" id="259542"/>
    <lineage>
        <taxon>Eukaryota</taxon>
        <taxon>Metazoa</taxon>
        <taxon>Spiralia</taxon>
        <taxon>Lophotrochozoa</taxon>
        <taxon>Mollusca</taxon>
        <taxon>Gastropoda</taxon>
        <taxon>Heterobranchia</taxon>
        <taxon>Euthyneura</taxon>
        <taxon>Panpulmonata</taxon>
        <taxon>Sacoglossa</taxon>
        <taxon>Placobranchoidea</taxon>
        <taxon>Plakobranchidae</taxon>
        <taxon>Plakobranchus</taxon>
    </lineage>
</organism>
<protein>
    <submittedName>
        <fullName evidence="1">Uncharacterized protein</fullName>
    </submittedName>
</protein>
<dbReference type="EMBL" id="BLXT01005065">
    <property type="protein sequence ID" value="GFO19579.1"/>
    <property type="molecule type" value="Genomic_DNA"/>
</dbReference>
<dbReference type="Proteomes" id="UP000735302">
    <property type="component" value="Unassembled WGS sequence"/>
</dbReference>
<dbReference type="AlphaFoldDB" id="A0AAV4BHL5"/>
<comment type="caution">
    <text evidence="1">The sequence shown here is derived from an EMBL/GenBank/DDBJ whole genome shotgun (WGS) entry which is preliminary data.</text>
</comment>
<accession>A0AAV4BHL5</accession>
<proteinExistence type="predicted"/>
<sequence length="84" mass="9088">MTPPPSPVTPKSLKIAAQYRNLALLLGLLVAVFRLRWSLVSRLLHDSPEELPHRACRHGQCNPVLPPNDIALSLTSPSRGASSG</sequence>
<evidence type="ECO:0000313" key="1">
    <source>
        <dbReference type="EMBL" id="GFO19579.1"/>
    </source>
</evidence>
<name>A0AAV4BHL5_9GAST</name>